<dbReference type="EMBL" id="KQ425732">
    <property type="protein sequence ID" value="KOF69052.1"/>
    <property type="molecule type" value="Genomic_DNA"/>
</dbReference>
<evidence type="ECO:0008006" key="3">
    <source>
        <dbReference type="Google" id="ProtNLM"/>
    </source>
</evidence>
<feature type="chain" id="PRO_5005582601" description="G-protein coupled receptors family 1 profile domain-containing protein" evidence="1">
    <location>
        <begin position="17"/>
        <end position="36"/>
    </location>
</feature>
<feature type="signal peptide" evidence="1">
    <location>
        <begin position="1"/>
        <end position="16"/>
    </location>
</feature>
<gene>
    <name evidence="2" type="ORF">OCBIM_22005743mg</name>
</gene>
<accession>A0A0L8FWH3</accession>
<name>A0A0L8FWH3_OCTBM</name>
<organism evidence="2">
    <name type="scientific">Octopus bimaculoides</name>
    <name type="common">California two-spotted octopus</name>
    <dbReference type="NCBI Taxonomy" id="37653"/>
    <lineage>
        <taxon>Eukaryota</taxon>
        <taxon>Metazoa</taxon>
        <taxon>Spiralia</taxon>
        <taxon>Lophotrochozoa</taxon>
        <taxon>Mollusca</taxon>
        <taxon>Cephalopoda</taxon>
        <taxon>Coleoidea</taxon>
        <taxon>Octopodiformes</taxon>
        <taxon>Octopoda</taxon>
        <taxon>Incirrata</taxon>
        <taxon>Octopodidae</taxon>
        <taxon>Octopus</taxon>
    </lineage>
</organism>
<evidence type="ECO:0000256" key="1">
    <source>
        <dbReference type="SAM" id="SignalP"/>
    </source>
</evidence>
<proteinExistence type="predicted"/>
<keyword evidence="1" id="KW-0732">Signal</keyword>
<protein>
    <recommendedName>
        <fullName evidence="3">G-protein coupled receptors family 1 profile domain-containing protein</fullName>
    </recommendedName>
</protein>
<reference evidence="2" key="1">
    <citation type="submission" date="2015-07" db="EMBL/GenBank/DDBJ databases">
        <title>MeaNS - Measles Nucleotide Surveillance Program.</title>
        <authorList>
            <person name="Tran T."/>
            <person name="Druce J."/>
        </authorList>
    </citation>
    <scope>NUCLEOTIDE SEQUENCE</scope>
    <source>
        <strain evidence="2">UCB-OBI-ISO-001</strain>
        <tissue evidence="2">Gonad</tissue>
    </source>
</reference>
<evidence type="ECO:0000313" key="2">
    <source>
        <dbReference type="EMBL" id="KOF69052.1"/>
    </source>
</evidence>
<dbReference type="AlphaFoldDB" id="A0A0L8FWH3"/>
<sequence>MLLVILILMVVSYNSAPYCLIQRIFQVTANSRFSRK</sequence>